<organism evidence="7 8">
    <name type="scientific">Polarella glacialis</name>
    <name type="common">Dinoflagellate</name>
    <dbReference type="NCBI Taxonomy" id="89957"/>
    <lineage>
        <taxon>Eukaryota</taxon>
        <taxon>Sar</taxon>
        <taxon>Alveolata</taxon>
        <taxon>Dinophyceae</taxon>
        <taxon>Suessiales</taxon>
        <taxon>Suessiaceae</taxon>
        <taxon>Polarella</taxon>
    </lineage>
</organism>
<feature type="non-terminal residue" evidence="7">
    <location>
        <position position="385"/>
    </location>
</feature>
<feature type="zinc finger region" description="C3H1-type" evidence="4">
    <location>
        <begin position="12"/>
        <end position="40"/>
    </location>
</feature>
<dbReference type="InterPro" id="IPR000571">
    <property type="entry name" value="Znf_CCCH"/>
</dbReference>
<dbReference type="PROSITE" id="PS50103">
    <property type="entry name" value="ZF_C3H1"/>
    <property type="match status" value="1"/>
</dbReference>
<dbReference type="Proteomes" id="UP000626109">
    <property type="component" value="Unassembled WGS sequence"/>
</dbReference>
<evidence type="ECO:0000256" key="1">
    <source>
        <dbReference type="ARBA" id="ARBA00022723"/>
    </source>
</evidence>
<keyword evidence="1 4" id="KW-0479">Metal-binding</keyword>
<evidence type="ECO:0000313" key="7">
    <source>
        <dbReference type="EMBL" id="CAE8658351.1"/>
    </source>
</evidence>
<protein>
    <recommendedName>
        <fullName evidence="6">C3H1-type domain-containing protein</fullName>
    </recommendedName>
</protein>
<dbReference type="Pfam" id="PF00642">
    <property type="entry name" value="zf-CCCH"/>
    <property type="match status" value="1"/>
</dbReference>
<evidence type="ECO:0000256" key="2">
    <source>
        <dbReference type="ARBA" id="ARBA00022771"/>
    </source>
</evidence>
<sequence>MVKEAVQPQQDFYKTRPCAYFSRAGKCKMGLDCLYAHGEEERRPSVAGADDDRKALVMEQVQAALRAHRFVCGRPDEGAAQLALEATQSALALIHAALAPPPPQRHFADPCNSWTSGSLQEVQGGSDCEAMAEAMWAALAEAEWAAACRADADEADELDSYNRRLETAAIEHAADFWEDHEFSRLREEAFQRDLTMSPTCGLRAVLAACGVLSLGVWHLPGPVLCAPKEQADFSKDEDSPSKRRHLACSDGLLHAVLLQTDTQPQRAATVEMPAPSMRTTDCAQWFEELGIRWPEDVAGLALAELREEFPQLKPEELVTLRSYCVSKCHKPRMLASVAFPRPRLAPQMDKKWLQAATRSQPPKSSGSVAVANTEEGPPTDAETGA</sequence>
<evidence type="ECO:0000256" key="4">
    <source>
        <dbReference type="PROSITE-ProRule" id="PRU00723"/>
    </source>
</evidence>
<dbReference type="SMART" id="SM00356">
    <property type="entry name" value="ZnF_C3H1"/>
    <property type="match status" value="1"/>
</dbReference>
<evidence type="ECO:0000313" key="8">
    <source>
        <dbReference type="Proteomes" id="UP000626109"/>
    </source>
</evidence>
<proteinExistence type="predicted"/>
<keyword evidence="3 4" id="KW-0862">Zinc</keyword>
<dbReference type="Gene3D" id="4.10.1000.10">
    <property type="entry name" value="Zinc finger, CCCH-type"/>
    <property type="match status" value="1"/>
</dbReference>
<feature type="domain" description="C3H1-type" evidence="6">
    <location>
        <begin position="12"/>
        <end position="40"/>
    </location>
</feature>
<dbReference type="InterPro" id="IPR036855">
    <property type="entry name" value="Znf_CCCH_sf"/>
</dbReference>
<dbReference type="SUPFAM" id="SSF90229">
    <property type="entry name" value="CCCH zinc finger"/>
    <property type="match status" value="1"/>
</dbReference>
<evidence type="ECO:0000259" key="6">
    <source>
        <dbReference type="PROSITE" id="PS50103"/>
    </source>
</evidence>
<dbReference type="GO" id="GO:0008270">
    <property type="term" value="F:zinc ion binding"/>
    <property type="evidence" value="ECO:0007669"/>
    <property type="project" value="UniProtKB-KW"/>
</dbReference>
<feature type="compositionally biased region" description="Polar residues" evidence="5">
    <location>
        <begin position="356"/>
        <end position="367"/>
    </location>
</feature>
<evidence type="ECO:0000256" key="3">
    <source>
        <dbReference type="ARBA" id="ARBA00022833"/>
    </source>
</evidence>
<dbReference type="AlphaFoldDB" id="A0A813IXE1"/>
<name>A0A813IXE1_POLGL</name>
<gene>
    <name evidence="7" type="ORF">PGLA2088_LOCUS13402</name>
</gene>
<evidence type="ECO:0000256" key="5">
    <source>
        <dbReference type="SAM" id="MobiDB-lite"/>
    </source>
</evidence>
<comment type="caution">
    <text evidence="7">The sequence shown here is derived from an EMBL/GenBank/DDBJ whole genome shotgun (WGS) entry which is preliminary data.</text>
</comment>
<reference evidence="7" key="1">
    <citation type="submission" date="2021-02" db="EMBL/GenBank/DDBJ databases">
        <authorList>
            <person name="Dougan E. K."/>
            <person name="Rhodes N."/>
            <person name="Thang M."/>
            <person name="Chan C."/>
        </authorList>
    </citation>
    <scope>NUCLEOTIDE SEQUENCE</scope>
</reference>
<keyword evidence="2 4" id="KW-0863">Zinc-finger</keyword>
<accession>A0A813IXE1</accession>
<dbReference type="EMBL" id="CAJNNW010016027">
    <property type="protein sequence ID" value="CAE8658351.1"/>
    <property type="molecule type" value="Genomic_DNA"/>
</dbReference>
<feature type="region of interest" description="Disordered" evidence="5">
    <location>
        <begin position="348"/>
        <end position="385"/>
    </location>
</feature>